<proteinExistence type="predicted"/>
<sequence length="73" mass="8028">MSTIYHHRGRVAALSRSRASDDPEFIAAKTDLVAANIADYLIRTLAAAPPLTDEQRTRLAELLRPVRRSGGAR</sequence>
<evidence type="ECO:0000313" key="3">
    <source>
        <dbReference type="EMBL" id="OMH61430.1"/>
    </source>
</evidence>
<evidence type="ECO:0000313" key="1">
    <source>
        <dbReference type="EMBL" id="CKT30140.1"/>
    </source>
</evidence>
<name>A0A0E8NPN1_MYCTX</name>
<evidence type="ECO:0000313" key="2">
    <source>
        <dbReference type="EMBL" id="CLV69275.1"/>
    </source>
</evidence>
<evidence type="ECO:0000313" key="6">
    <source>
        <dbReference type="Proteomes" id="UP000050139"/>
    </source>
</evidence>
<reference evidence="4 8" key="5">
    <citation type="submission" date="2018-08" db="EMBL/GenBank/DDBJ databases">
        <authorList>
            <person name="Fokvardsen B D."/>
            <person name="Norman A."/>
        </authorList>
    </citation>
    <scope>NUCLEOTIDE SEQUENCE [LARGE SCALE GENOMIC DNA]</scope>
    <source>
        <strain evidence="4 8">DKC2</strain>
    </source>
</reference>
<dbReference type="Proteomes" id="UP000189452">
    <property type="component" value="Chromosome"/>
</dbReference>
<evidence type="ECO:0000313" key="4">
    <source>
        <dbReference type="EMBL" id="VCU48311.1"/>
    </source>
</evidence>
<protein>
    <submittedName>
        <fullName evidence="1">PhiRv1 phage protein</fullName>
    </submittedName>
</protein>
<reference evidence="1 5" key="1">
    <citation type="submission" date="2015-03" db="EMBL/GenBank/DDBJ databases">
        <authorList>
            <consortium name="Pathogen Informatics"/>
        </authorList>
    </citation>
    <scope>NUCLEOTIDE SEQUENCE [LARGE SCALE GENOMIC DNA]</scope>
    <source>
        <strain evidence="1 5">Bir 172</strain>
    </source>
</reference>
<organism evidence="3 7">
    <name type="scientific">Mycobacterium tuberculosis</name>
    <dbReference type="NCBI Taxonomy" id="1773"/>
    <lineage>
        <taxon>Bacteria</taxon>
        <taxon>Bacillati</taxon>
        <taxon>Actinomycetota</taxon>
        <taxon>Actinomycetes</taxon>
        <taxon>Mycobacteriales</taxon>
        <taxon>Mycobacteriaceae</taxon>
        <taxon>Mycobacterium</taxon>
        <taxon>Mycobacterium tuberculosis complex</taxon>
    </lineage>
</organism>
<reference evidence="2 6" key="2">
    <citation type="submission" date="2015-03" db="EMBL/GenBank/DDBJ databases">
        <authorList>
            <consortium name="Pathogen Informatics"/>
            <person name="Murphy D."/>
        </authorList>
    </citation>
    <scope>NUCLEOTIDE SEQUENCE [LARGE SCALE GENOMIC DNA]</scope>
    <source>
        <strain evidence="2 6">0268S</strain>
    </source>
</reference>
<dbReference type="EMBL" id="COPH01000005">
    <property type="protein sequence ID" value="CLV69275.1"/>
    <property type="molecule type" value="Genomic_DNA"/>
</dbReference>
<reference evidence="3 7" key="4">
    <citation type="submission" date="2017-02" db="EMBL/GenBank/DDBJ databases">
        <title>Protein polymorphisms may explain contrasting epidemiological fitness of two variants of a multidrug-resistant Mycobacterium tuberculosis strain.</title>
        <authorList>
            <person name="Bigi M.M."/>
            <person name="Lopez B."/>
            <person name="Blanco F.C."/>
            <person name="Sasiain M.C."/>
            <person name="De La Barrera S."/>
            <person name="Ritacco V."/>
            <person name="Bigi F."/>
            <person name="Soria M.A."/>
        </authorList>
    </citation>
    <scope>NUCLEOTIDE SEQUENCE [LARGE SCALE GENOMIC DNA]</scope>
    <source>
        <strain evidence="3 7">6548</strain>
    </source>
</reference>
<dbReference type="Proteomes" id="UP000300237">
    <property type="component" value="Chromosome"/>
</dbReference>
<dbReference type="EMBL" id="LWDQ01000001">
    <property type="protein sequence ID" value="OMH61430.1"/>
    <property type="molecule type" value="Genomic_DNA"/>
</dbReference>
<evidence type="ECO:0000313" key="5">
    <source>
        <dbReference type="Proteomes" id="UP000048948"/>
    </source>
</evidence>
<dbReference type="RefSeq" id="WP_003900694.1">
    <property type="nucleotide sequence ID" value="NZ_CBFFJB010000045.1"/>
</dbReference>
<accession>A0A0E8NPN1</accession>
<dbReference type="Proteomes" id="UP000050139">
    <property type="component" value="Unassembled WGS sequence"/>
</dbReference>
<evidence type="ECO:0000313" key="8">
    <source>
        <dbReference type="Proteomes" id="UP000300237"/>
    </source>
</evidence>
<dbReference type="SMR" id="A0A0E8NPN1"/>
<dbReference type="EMBL" id="LR027516">
    <property type="protein sequence ID" value="VCU48311.1"/>
    <property type="molecule type" value="Genomic_DNA"/>
</dbReference>
<dbReference type="AlphaFoldDB" id="A0A0E8NPN1"/>
<evidence type="ECO:0000313" key="7">
    <source>
        <dbReference type="Proteomes" id="UP000189452"/>
    </source>
</evidence>
<dbReference type="EMBL" id="CNGE01000757">
    <property type="protein sequence ID" value="CKT30140.1"/>
    <property type="molecule type" value="Genomic_DNA"/>
</dbReference>
<gene>
    <name evidence="3" type="ORF">A4S10_03621</name>
    <name evidence="4" type="ORF">DKC2_0111</name>
    <name evidence="1" type="ORF">ERS027646_03313</name>
    <name evidence="2" type="ORF">ERS094118_00950</name>
</gene>
<reference evidence="3 7" key="3">
    <citation type="submission" date="2016-04" db="EMBL/GenBank/DDBJ databases">
        <authorList>
            <person name="Bigi M."/>
            <person name="Bigi F."/>
            <person name="Soria M.A."/>
        </authorList>
    </citation>
    <scope>NUCLEOTIDE SEQUENCE [LARGE SCALE GENOMIC DNA]</scope>
    <source>
        <strain evidence="3 7">6548</strain>
    </source>
</reference>
<dbReference type="Proteomes" id="UP000048948">
    <property type="component" value="Unassembled WGS sequence"/>
</dbReference>